<keyword evidence="3" id="KW-0238">DNA-binding</keyword>
<evidence type="ECO:0000313" key="4">
    <source>
        <dbReference type="Proteomes" id="UP000001591"/>
    </source>
</evidence>
<dbReference type="Proteomes" id="UP000001591">
    <property type="component" value="Chromosome"/>
</dbReference>
<dbReference type="InterPro" id="IPR010982">
    <property type="entry name" value="Lambda_DNA-bd_dom_sf"/>
</dbReference>
<dbReference type="EMBL" id="CP000613">
    <property type="protein sequence ID" value="ACJ00504.1"/>
    <property type="molecule type" value="Genomic_DNA"/>
</dbReference>
<dbReference type="PANTHER" id="PTHR43236">
    <property type="entry name" value="ANTITOXIN HIGA1"/>
    <property type="match status" value="1"/>
</dbReference>
<dbReference type="GO" id="GO:0003677">
    <property type="term" value="F:DNA binding"/>
    <property type="evidence" value="ECO:0007669"/>
    <property type="project" value="UniProtKB-KW"/>
</dbReference>
<dbReference type="InterPro" id="IPR010359">
    <property type="entry name" value="IrrE_HExxH"/>
</dbReference>
<name>B6IW30_RHOCS</name>
<dbReference type="Gene3D" id="1.10.260.40">
    <property type="entry name" value="lambda repressor-like DNA-binding domains"/>
    <property type="match status" value="1"/>
</dbReference>
<evidence type="ECO:0000259" key="2">
    <source>
        <dbReference type="PROSITE" id="PS50943"/>
    </source>
</evidence>
<dbReference type="OrthoDB" id="9796786at2"/>
<keyword evidence="4" id="KW-1185">Reference proteome</keyword>
<dbReference type="RefSeq" id="WP_012568283.1">
    <property type="nucleotide sequence ID" value="NC_011420.2"/>
</dbReference>
<dbReference type="SMART" id="SM00530">
    <property type="entry name" value="HTH_XRE"/>
    <property type="match status" value="1"/>
</dbReference>
<sequence length="384" mass="43133">MSEALVSPEILRWARERAGLPVDALAKKLGTTAETVLDWEGGAARPTFRQAERFADAAHVPFGYLFLPEPPEEVLPIPDLRTVGDAPRRRFSLDFMDLLRDVLQKQDWYREHLIEIGAPRKAFVGRFGPDAQAETVAADIRDTLQIATVQRSTRTPEEFITELSEASETAGVWVMRTGYVGSNTHRTFTVEEFRGFAIVDDYAPLVFVNGRDAKAAQAFTLAHELAHIWVGQSGVSNPGLDAPQTLDVERFCNIIAAEVLVPAAELDRVWSRTDSVEANASWLSRTFKVSRIVIARRALDLRLIDRAEFFAFYQQEVRRWQKIESSGGGDFYLNMPVKNGKQFTRAVLNSAMSGHLLLREAGALLHMKPAQVKDLYRRQMMVTS</sequence>
<reference evidence="3 4" key="1">
    <citation type="journal article" date="2010" name="BMC Genomics">
        <title>Metabolic flexibility revealed in the genome of the cyst-forming alpha-1 proteobacterium Rhodospirillum centenum.</title>
        <authorList>
            <person name="Lu Y.K."/>
            <person name="Marden J."/>
            <person name="Han M."/>
            <person name="Swingley W.D."/>
            <person name="Mastrian S.D."/>
            <person name="Chowdhury S.R."/>
            <person name="Hao J."/>
            <person name="Helmy T."/>
            <person name="Kim S."/>
            <person name="Kurdoglu A.A."/>
            <person name="Matthies H.J."/>
            <person name="Rollo D."/>
            <person name="Stothard P."/>
            <person name="Blankenship R.E."/>
            <person name="Bauer C.E."/>
            <person name="Touchman J.W."/>
        </authorList>
    </citation>
    <scope>NUCLEOTIDE SEQUENCE [LARGE SCALE GENOMIC DNA]</scope>
    <source>
        <strain evidence="4">ATCC 51521 / SW</strain>
    </source>
</reference>
<dbReference type="HOGENOM" id="CLU_057454_1_0_5"/>
<dbReference type="KEGG" id="rce:RC1_3139"/>
<dbReference type="eggNOG" id="COG1396">
    <property type="taxonomic scope" value="Bacteria"/>
</dbReference>
<dbReference type="SUPFAM" id="SSF47413">
    <property type="entry name" value="lambda repressor-like DNA-binding domains"/>
    <property type="match status" value="1"/>
</dbReference>
<dbReference type="Pfam" id="PF13560">
    <property type="entry name" value="HTH_31"/>
    <property type="match status" value="1"/>
</dbReference>
<comment type="similarity">
    <text evidence="1">Belongs to the short-chain fatty acyl-CoA assimilation regulator (ScfR) family.</text>
</comment>
<dbReference type="PROSITE" id="PS50943">
    <property type="entry name" value="HTH_CROC1"/>
    <property type="match status" value="1"/>
</dbReference>
<organism evidence="3 4">
    <name type="scientific">Rhodospirillum centenum (strain ATCC 51521 / SW)</name>
    <dbReference type="NCBI Taxonomy" id="414684"/>
    <lineage>
        <taxon>Bacteria</taxon>
        <taxon>Pseudomonadati</taxon>
        <taxon>Pseudomonadota</taxon>
        <taxon>Alphaproteobacteria</taxon>
        <taxon>Rhodospirillales</taxon>
        <taxon>Rhodospirillaceae</taxon>
        <taxon>Rhodospirillum</taxon>
    </lineage>
</organism>
<evidence type="ECO:0000256" key="1">
    <source>
        <dbReference type="ARBA" id="ARBA00007227"/>
    </source>
</evidence>
<dbReference type="Pfam" id="PF06114">
    <property type="entry name" value="Peptidase_M78"/>
    <property type="match status" value="1"/>
</dbReference>
<dbReference type="PANTHER" id="PTHR43236:SF2">
    <property type="entry name" value="BLL0069 PROTEIN"/>
    <property type="match status" value="1"/>
</dbReference>
<accession>B6IW30</accession>
<dbReference type="InterPro" id="IPR052345">
    <property type="entry name" value="Rad_response_metalloprotease"/>
</dbReference>
<proteinExistence type="inferred from homology"/>
<protein>
    <submittedName>
        <fullName evidence="3">DNA-binding protein, putative</fullName>
    </submittedName>
</protein>
<dbReference type="AlphaFoldDB" id="B6IW30"/>
<feature type="domain" description="HTH cro/C1-type" evidence="2">
    <location>
        <begin position="11"/>
        <end position="65"/>
    </location>
</feature>
<dbReference type="InterPro" id="IPR001387">
    <property type="entry name" value="Cro/C1-type_HTH"/>
</dbReference>
<evidence type="ECO:0000313" key="3">
    <source>
        <dbReference type="EMBL" id="ACJ00504.1"/>
    </source>
</evidence>
<dbReference type="CDD" id="cd00093">
    <property type="entry name" value="HTH_XRE"/>
    <property type="match status" value="1"/>
</dbReference>
<gene>
    <name evidence="3" type="ordered locus">RC1_3139</name>
</gene>
<dbReference type="Gene3D" id="1.10.10.2910">
    <property type="match status" value="1"/>
</dbReference>
<dbReference type="eggNOG" id="COG2856">
    <property type="taxonomic scope" value="Bacteria"/>
</dbReference>